<reference evidence="1 2" key="1">
    <citation type="submission" date="2019-02" db="EMBL/GenBank/DDBJ databases">
        <title>Deep-cultivation of Planctomycetes and their phenomic and genomic characterization uncovers novel biology.</title>
        <authorList>
            <person name="Wiegand S."/>
            <person name="Jogler M."/>
            <person name="Boedeker C."/>
            <person name="Pinto D."/>
            <person name="Vollmers J."/>
            <person name="Rivas-Marin E."/>
            <person name="Kohn T."/>
            <person name="Peeters S.H."/>
            <person name="Heuer A."/>
            <person name="Rast P."/>
            <person name="Oberbeckmann S."/>
            <person name="Bunk B."/>
            <person name="Jeske O."/>
            <person name="Meyerdierks A."/>
            <person name="Storesund J.E."/>
            <person name="Kallscheuer N."/>
            <person name="Luecker S."/>
            <person name="Lage O.M."/>
            <person name="Pohl T."/>
            <person name="Merkel B.J."/>
            <person name="Hornburger P."/>
            <person name="Mueller R.-W."/>
            <person name="Bruemmer F."/>
            <person name="Labrenz M."/>
            <person name="Spormann A.M."/>
            <person name="Op den Camp H."/>
            <person name="Overmann J."/>
            <person name="Amann R."/>
            <person name="Jetten M.S.M."/>
            <person name="Mascher T."/>
            <person name="Medema M.H."/>
            <person name="Devos D.P."/>
            <person name="Kaster A.-K."/>
            <person name="Ovreas L."/>
            <person name="Rohde M."/>
            <person name="Galperin M.Y."/>
            <person name="Jogler C."/>
        </authorList>
    </citation>
    <scope>NUCLEOTIDE SEQUENCE [LARGE SCALE GENOMIC DNA]</scope>
    <source>
        <strain evidence="1 2">Pla175</strain>
    </source>
</reference>
<dbReference type="OrthoDB" id="227425at2"/>
<dbReference type="Proteomes" id="UP000317429">
    <property type="component" value="Chromosome"/>
</dbReference>
<name>A0A518DCR8_9BACT</name>
<dbReference type="AlphaFoldDB" id="A0A518DCR8"/>
<dbReference type="KEGG" id="pnd:Pla175_26590"/>
<protein>
    <submittedName>
        <fullName evidence="1">Uncharacterized protein</fullName>
    </submittedName>
</protein>
<dbReference type="RefSeq" id="WP_145285457.1">
    <property type="nucleotide sequence ID" value="NZ_CP036291.1"/>
</dbReference>
<organism evidence="1 2">
    <name type="scientific">Pirellulimonas nuda</name>
    <dbReference type="NCBI Taxonomy" id="2528009"/>
    <lineage>
        <taxon>Bacteria</taxon>
        <taxon>Pseudomonadati</taxon>
        <taxon>Planctomycetota</taxon>
        <taxon>Planctomycetia</taxon>
        <taxon>Pirellulales</taxon>
        <taxon>Lacipirellulaceae</taxon>
        <taxon>Pirellulimonas</taxon>
    </lineage>
</organism>
<dbReference type="EMBL" id="CP036291">
    <property type="protein sequence ID" value="QDU89271.1"/>
    <property type="molecule type" value="Genomic_DNA"/>
</dbReference>
<sequence>MNIAWRHAPDIPHEADGYLCERTPPNYRRRFIELDLDEALFRTLSDQLIKRVGVDASKQRLDLTTVKSATRGPARLGIVVEAASKLLRELRCRRPEPYTEVQAPARTGKSPHVDAARLLETSDCRLQGDGRLAMGDFARD</sequence>
<keyword evidence="2" id="KW-1185">Reference proteome</keyword>
<evidence type="ECO:0000313" key="2">
    <source>
        <dbReference type="Proteomes" id="UP000317429"/>
    </source>
</evidence>
<evidence type="ECO:0000313" key="1">
    <source>
        <dbReference type="EMBL" id="QDU89271.1"/>
    </source>
</evidence>
<accession>A0A518DCR8</accession>
<proteinExistence type="predicted"/>
<gene>
    <name evidence="1" type="ORF">Pla175_26590</name>
</gene>